<dbReference type="PROSITE" id="PS50199">
    <property type="entry name" value="ZF_RANBP2_2"/>
    <property type="match status" value="1"/>
</dbReference>
<evidence type="ECO:0000313" key="7">
    <source>
        <dbReference type="EMBL" id="EJK55188.1"/>
    </source>
</evidence>
<organism evidence="7 8">
    <name type="scientific">Thalassiosira oceanica</name>
    <name type="common">Marine diatom</name>
    <dbReference type="NCBI Taxonomy" id="159749"/>
    <lineage>
        <taxon>Eukaryota</taxon>
        <taxon>Sar</taxon>
        <taxon>Stramenopiles</taxon>
        <taxon>Ochrophyta</taxon>
        <taxon>Bacillariophyta</taxon>
        <taxon>Coscinodiscophyceae</taxon>
        <taxon>Thalassiosirophycidae</taxon>
        <taxon>Thalassiosirales</taxon>
        <taxon>Thalassiosiraceae</taxon>
        <taxon>Thalassiosira</taxon>
    </lineage>
</organism>
<dbReference type="InterPro" id="IPR036443">
    <property type="entry name" value="Znf_RanBP2_sf"/>
</dbReference>
<evidence type="ECO:0000259" key="6">
    <source>
        <dbReference type="PROSITE" id="PS50199"/>
    </source>
</evidence>
<feature type="region of interest" description="Disordered" evidence="5">
    <location>
        <begin position="484"/>
        <end position="503"/>
    </location>
</feature>
<comment type="caution">
    <text evidence="7">The sequence shown here is derived from an EMBL/GenBank/DDBJ whole genome shotgun (WGS) entry which is preliminary data.</text>
</comment>
<dbReference type="GO" id="GO:0008270">
    <property type="term" value="F:zinc ion binding"/>
    <property type="evidence" value="ECO:0007669"/>
    <property type="project" value="UniProtKB-KW"/>
</dbReference>
<keyword evidence="1" id="KW-0479">Metal-binding</keyword>
<evidence type="ECO:0000256" key="1">
    <source>
        <dbReference type="ARBA" id="ARBA00022723"/>
    </source>
</evidence>
<feature type="domain" description="RanBP2-type" evidence="6">
    <location>
        <begin position="120"/>
        <end position="149"/>
    </location>
</feature>
<gene>
    <name evidence="7" type="ORF">THAOC_25103</name>
</gene>
<evidence type="ECO:0000313" key="8">
    <source>
        <dbReference type="Proteomes" id="UP000266841"/>
    </source>
</evidence>
<protein>
    <recommendedName>
        <fullName evidence="6">RanBP2-type domain-containing protein</fullName>
    </recommendedName>
</protein>
<keyword evidence="2 4" id="KW-0863">Zinc-finger</keyword>
<dbReference type="InterPro" id="IPR001876">
    <property type="entry name" value="Znf_RanBP2"/>
</dbReference>
<feature type="region of interest" description="Disordered" evidence="5">
    <location>
        <begin position="368"/>
        <end position="393"/>
    </location>
</feature>
<keyword evidence="8" id="KW-1185">Reference proteome</keyword>
<keyword evidence="3" id="KW-0862">Zinc</keyword>
<accession>K0RN80</accession>
<evidence type="ECO:0000256" key="2">
    <source>
        <dbReference type="ARBA" id="ARBA00022771"/>
    </source>
</evidence>
<evidence type="ECO:0000256" key="5">
    <source>
        <dbReference type="SAM" id="MobiDB-lite"/>
    </source>
</evidence>
<dbReference type="SUPFAM" id="SSF90209">
    <property type="entry name" value="Ran binding protein zinc finger-like"/>
    <property type="match status" value="1"/>
</dbReference>
<dbReference type="Proteomes" id="UP000266841">
    <property type="component" value="Unassembled WGS sequence"/>
</dbReference>
<feature type="region of interest" description="Disordered" evidence="5">
    <location>
        <begin position="222"/>
        <end position="252"/>
    </location>
</feature>
<feature type="compositionally biased region" description="Acidic residues" evidence="5">
    <location>
        <begin position="494"/>
        <end position="503"/>
    </location>
</feature>
<name>K0RN80_THAOC</name>
<proteinExistence type="predicted"/>
<dbReference type="AlphaFoldDB" id="K0RN80"/>
<evidence type="ECO:0000256" key="3">
    <source>
        <dbReference type="ARBA" id="ARBA00022833"/>
    </source>
</evidence>
<dbReference type="EMBL" id="AGNL01034580">
    <property type="protein sequence ID" value="EJK55188.1"/>
    <property type="molecule type" value="Genomic_DNA"/>
</dbReference>
<reference evidence="7 8" key="1">
    <citation type="journal article" date="2012" name="Genome Biol.">
        <title>Genome and low-iron response of an oceanic diatom adapted to chronic iron limitation.</title>
        <authorList>
            <person name="Lommer M."/>
            <person name="Specht M."/>
            <person name="Roy A.S."/>
            <person name="Kraemer L."/>
            <person name="Andreson R."/>
            <person name="Gutowska M.A."/>
            <person name="Wolf J."/>
            <person name="Bergner S.V."/>
            <person name="Schilhabel M.B."/>
            <person name="Klostermeier U.C."/>
            <person name="Beiko R.G."/>
            <person name="Rosenstiel P."/>
            <person name="Hippler M."/>
            <person name="Laroche J."/>
        </authorList>
    </citation>
    <scope>NUCLEOTIDE SEQUENCE [LARGE SCALE GENOMIC DNA]</scope>
    <source>
        <strain evidence="7 8">CCMP1005</strain>
    </source>
</reference>
<dbReference type="PROSITE" id="PS01358">
    <property type="entry name" value="ZF_RANBP2_1"/>
    <property type="match status" value="1"/>
</dbReference>
<evidence type="ECO:0000256" key="4">
    <source>
        <dbReference type="PROSITE-ProRule" id="PRU00322"/>
    </source>
</evidence>
<feature type="compositionally biased region" description="Low complexity" evidence="5">
    <location>
        <begin position="233"/>
        <end position="244"/>
    </location>
</feature>
<sequence length="516" mass="55290">MAASHFFQGKDPANGFACLTVTRWRTPSIVFATPCSVERRPGNLPSAPTITSEARIAVRVVTEEKKNGKKRRRELNGCVRSFYNASGGALGGAPPESSRQPASAAVSVASVARRLRRPNKSRTWSCARCTLDNGNRRRLCELCKWPRDQPFDESDACHDGDVSPPSCGDVPAAMQATNGTTDFAGPTEARRAFLQNSEVVQDYELPRVVPPQSQIKSDGLEAAMKPDETQTLQADAGAQQQRAGTPPTHDVSGAAVACSDSFPMELETNDTIDGRDSPIGDKSAVLLLGMTQEGTNFDYMSQEPPKNRFKSNSAATKVAVAEPTTLPVAKIGKDEECLAFDYQEPTHVPINQRGPSGIRDFPVQSNASEPVARESTGVAMSPPPANESHGFLTAGTSQPLEVSDEQLALAGDLLSEDVTAKSSAQNRRKKVPYTASAPQLTSSIGFHTAGMSKAIAVSAQQLRAAEQLLGERDGVEEALDIDMLPEGKKGKEDGCEDDGDEFDDPLLEQAMAELPY</sequence>